<sequence>MKIRIARPVQRAFTTTPKHTNTISRAAFITSNYTSTQFMKRSFSGTPNMSNEVKQKHEGPQPDKDESGLEEWKKRAPYRIHDKNEHFEHIYEASCHCGAVQYELSRKTPLDSKLCHCTTCQTQHAAPFQWAAIFHKDDINFKNGHHDMEWYDPTSKSKEHKLPCKVRCKHCYSPIMDEGRNMVLLFPSLIHFKNDQEKANFKPRLHMFYNERVMDIPDGLPKWTGINEGEGSNLIEDSPPEMVKELERKRVEEQKKKNEEENQN</sequence>
<feature type="domain" description="CENP-V/GFA" evidence="6">
    <location>
        <begin position="91"/>
        <end position="224"/>
    </location>
</feature>
<evidence type="ECO:0000256" key="4">
    <source>
        <dbReference type="ARBA" id="ARBA00023239"/>
    </source>
</evidence>
<dbReference type="GO" id="GO:0016846">
    <property type="term" value="F:carbon-sulfur lyase activity"/>
    <property type="evidence" value="ECO:0007669"/>
    <property type="project" value="InterPro"/>
</dbReference>
<evidence type="ECO:0000256" key="5">
    <source>
        <dbReference type="SAM" id="MobiDB-lite"/>
    </source>
</evidence>
<dbReference type="InterPro" id="IPR006913">
    <property type="entry name" value="CENP-V/GFA"/>
</dbReference>
<feature type="region of interest" description="Disordered" evidence="5">
    <location>
        <begin position="40"/>
        <end position="70"/>
    </location>
</feature>
<organism evidence="7 8">
    <name type="scientific">Septoria linicola</name>
    <dbReference type="NCBI Taxonomy" id="215465"/>
    <lineage>
        <taxon>Eukaryota</taxon>
        <taxon>Fungi</taxon>
        <taxon>Dikarya</taxon>
        <taxon>Ascomycota</taxon>
        <taxon>Pezizomycotina</taxon>
        <taxon>Dothideomycetes</taxon>
        <taxon>Dothideomycetidae</taxon>
        <taxon>Mycosphaerellales</taxon>
        <taxon>Mycosphaerellaceae</taxon>
        <taxon>Septoria</taxon>
    </lineage>
</organism>
<accession>A0A9Q9AL68</accession>
<dbReference type="InterPro" id="IPR011057">
    <property type="entry name" value="Mss4-like_sf"/>
</dbReference>
<evidence type="ECO:0000256" key="3">
    <source>
        <dbReference type="ARBA" id="ARBA00022833"/>
    </source>
</evidence>
<dbReference type="Proteomes" id="UP001056384">
    <property type="component" value="Chromosome 3"/>
</dbReference>
<gene>
    <name evidence="7" type="ORF">Slin15195_G047610</name>
</gene>
<dbReference type="Gene3D" id="3.90.1590.10">
    <property type="entry name" value="glutathione-dependent formaldehyde- activating enzyme (gfa)"/>
    <property type="match status" value="1"/>
</dbReference>
<dbReference type="OrthoDB" id="9970124at2759"/>
<keyword evidence="3" id="KW-0862">Zinc</keyword>
<dbReference type="Pfam" id="PF04828">
    <property type="entry name" value="GFA"/>
    <property type="match status" value="1"/>
</dbReference>
<name>A0A9Q9AL68_9PEZI</name>
<dbReference type="EMBL" id="CP099420">
    <property type="protein sequence ID" value="USW51442.1"/>
    <property type="molecule type" value="Genomic_DNA"/>
</dbReference>
<protein>
    <submittedName>
        <fullName evidence="7">CENP-V/GFA domain, Mss4-like superfamily protein</fullName>
    </submittedName>
</protein>
<evidence type="ECO:0000313" key="7">
    <source>
        <dbReference type="EMBL" id="USW51442.1"/>
    </source>
</evidence>
<dbReference type="PROSITE" id="PS51891">
    <property type="entry name" value="CENP_V_GFA"/>
    <property type="match status" value="1"/>
</dbReference>
<keyword evidence="2" id="KW-0479">Metal-binding</keyword>
<dbReference type="AlphaFoldDB" id="A0A9Q9AL68"/>
<evidence type="ECO:0000313" key="8">
    <source>
        <dbReference type="Proteomes" id="UP001056384"/>
    </source>
</evidence>
<feature type="compositionally biased region" description="Basic and acidic residues" evidence="5">
    <location>
        <begin position="53"/>
        <end position="70"/>
    </location>
</feature>
<keyword evidence="8" id="KW-1185">Reference proteome</keyword>
<feature type="compositionally biased region" description="Polar residues" evidence="5">
    <location>
        <begin position="40"/>
        <end position="52"/>
    </location>
</feature>
<evidence type="ECO:0000256" key="2">
    <source>
        <dbReference type="ARBA" id="ARBA00022723"/>
    </source>
</evidence>
<evidence type="ECO:0000259" key="6">
    <source>
        <dbReference type="PROSITE" id="PS51891"/>
    </source>
</evidence>
<comment type="similarity">
    <text evidence="1">Belongs to the Gfa family.</text>
</comment>
<evidence type="ECO:0000256" key="1">
    <source>
        <dbReference type="ARBA" id="ARBA00005495"/>
    </source>
</evidence>
<dbReference type="PANTHER" id="PTHR33337">
    <property type="entry name" value="GFA DOMAIN-CONTAINING PROTEIN"/>
    <property type="match status" value="1"/>
</dbReference>
<dbReference type="PANTHER" id="PTHR33337:SF40">
    <property type="entry name" value="CENP-V_GFA DOMAIN-CONTAINING PROTEIN-RELATED"/>
    <property type="match status" value="1"/>
</dbReference>
<proteinExistence type="inferred from homology"/>
<keyword evidence="4" id="KW-0456">Lyase</keyword>
<reference evidence="7" key="1">
    <citation type="submission" date="2022-06" db="EMBL/GenBank/DDBJ databases">
        <title>Complete genome sequences of two strains of the flax pathogen Septoria linicola.</title>
        <authorList>
            <person name="Lapalu N."/>
            <person name="Simon A."/>
            <person name="Demenou B."/>
            <person name="Paumier D."/>
            <person name="Guillot M.-P."/>
            <person name="Gout L."/>
            <person name="Valade R."/>
        </authorList>
    </citation>
    <scope>NUCLEOTIDE SEQUENCE</scope>
    <source>
        <strain evidence="7">SE15195</strain>
    </source>
</reference>
<dbReference type="SUPFAM" id="SSF51316">
    <property type="entry name" value="Mss4-like"/>
    <property type="match status" value="1"/>
</dbReference>
<dbReference type="GO" id="GO:0046872">
    <property type="term" value="F:metal ion binding"/>
    <property type="evidence" value="ECO:0007669"/>
    <property type="project" value="UniProtKB-KW"/>
</dbReference>